<name>A1SYM3_PSYIN</name>
<feature type="chain" id="PRO_5002638035" evidence="1">
    <location>
        <begin position="19"/>
        <end position="204"/>
    </location>
</feature>
<dbReference type="Pfam" id="PF05494">
    <property type="entry name" value="MlaC"/>
    <property type="match status" value="1"/>
</dbReference>
<dbReference type="EMBL" id="CP000510">
    <property type="protein sequence ID" value="ABM04588.1"/>
    <property type="molecule type" value="Genomic_DNA"/>
</dbReference>
<sequence>MRYLLMVMTLLFSGGVFSDEIDMSNPNKVIQSVSTKTFARITAEEARLKTEPDYIKVVIEEELIPYFDYKYAAYKVLGAHLRDTTVDQRNEFVEVFRLYLINSYSNILFKYDQQEIEISANTNFKNANIVTIPVRIRSKDGQVAQLSFKLRENQKSGEWKVFDVIAEGISMLNTKQSEISELIQREGIDHVIKLLKKKNSEFSS</sequence>
<dbReference type="STRING" id="357804.Ping_2884"/>
<evidence type="ECO:0000313" key="2">
    <source>
        <dbReference type="EMBL" id="ABM04588.1"/>
    </source>
</evidence>
<evidence type="ECO:0000313" key="3">
    <source>
        <dbReference type="Proteomes" id="UP000000639"/>
    </source>
</evidence>
<gene>
    <name evidence="2" type="ordered locus">Ping_2884</name>
</gene>
<organism evidence="2 3">
    <name type="scientific">Psychromonas ingrahamii (strain DSM 17664 / CCUG 51855 / 37)</name>
    <dbReference type="NCBI Taxonomy" id="357804"/>
    <lineage>
        <taxon>Bacteria</taxon>
        <taxon>Pseudomonadati</taxon>
        <taxon>Pseudomonadota</taxon>
        <taxon>Gammaproteobacteria</taxon>
        <taxon>Alteromonadales</taxon>
        <taxon>Psychromonadaceae</taxon>
        <taxon>Psychromonas</taxon>
    </lineage>
</organism>
<reference evidence="2 3" key="1">
    <citation type="submission" date="2007-01" db="EMBL/GenBank/DDBJ databases">
        <title>Complete sequence of Psychromonas ingrahamii 37.</title>
        <authorList>
            <consortium name="US DOE Joint Genome Institute"/>
            <person name="Copeland A."/>
            <person name="Lucas S."/>
            <person name="Lapidus A."/>
            <person name="Barry K."/>
            <person name="Detter J.C."/>
            <person name="Glavina del Rio T."/>
            <person name="Hammon N."/>
            <person name="Israni S."/>
            <person name="Dalin E."/>
            <person name="Tice H."/>
            <person name="Pitluck S."/>
            <person name="Thompson L.S."/>
            <person name="Brettin T."/>
            <person name="Bruce D."/>
            <person name="Han C."/>
            <person name="Tapia R."/>
            <person name="Schmutz J."/>
            <person name="Larimer F."/>
            <person name="Land M."/>
            <person name="Hauser L."/>
            <person name="Kyrpides N."/>
            <person name="Ivanova N."/>
            <person name="Staley J."/>
            <person name="Richardson P."/>
        </authorList>
    </citation>
    <scope>NUCLEOTIDE SEQUENCE [LARGE SCALE GENOMIC DNA]</scope>
    <source>
        <strain evidence="2 3">37</strain>
    </source>
</reference>
<accession>A1SYM3</accession>
<dbReference type="KEGG" id="pin:Ping_2884"/>
<dbReference type="eggNOG" id="COG2854">
    <property type="taxonomic scope" value="Bacteria"/>
</dbReference>
<dbReference type="InterPro" id="IPR008869">
    <property type="entry name" value="MlaC/ttg2D"/>
</dbReference>
<dbReference type="PIRSF" id="PIRSF004649">
    <property type="entry name" value="MlaC"/>
    <property type="match status" value="1"/>
</dbReference>
<dbReference type="PANTHER" id="PTHR36573:SF1">
    <property type="entry name" value="INTERMEMBRANE PHOSPHOLIPID TRANSPORT SYSTEM BINDING PROTEIN MLAC"/>
    <property type="match status" value="1"/>
</dbReference>
<dbReference type="PANTHER" id="PTHR36573">
    <property type="entry name" value="INTERMEMBRANE PHOSPHOLIPID TRANSPORT SYSTEM BINDING PROTEIN MLAC"/>
    <property type="match status" value="1"/>
</dbReference>
<keyword evidence="3" id="KW-1185">Reference proteome</keyword>
<dbReference type="AlphaFoldDB" id="A1SYM3"/>
<dbReference type="RefSeq" id="WP_011771142.1">
    <property type="nucleotide sequence ID" value="NC_008709.1"/>
</dbReference>
<dbReference type="HOGENOM" id="CLU_094502_3_0_6"/>
<dbReference type="Gene3D" id="3.10.450.710">
    <property type="entry name" value="Tgt2/MlaC"/>
    <property type="match status" value="1"/>
</dbReference>
<evidence type="ECO:0000256" key="1">
    <source>
        <dbReference type="SAM" id="SignalP"/>
    </source>
</evidence>
<proteinExistence type="predicted"/>
<dbReference type="Proteomes" id="UP000000639">
    <property type="component" value="Chromosome"/>
</dbReference>
<dbReference type="InterPro" id="IPR042245">
    <property type="entry name" value="Tgt2/MlaC_sf"/>
</dbReference>
<protein>
    <submittedName>
        <fullName evidence="2">ABC-type transporter periplasmic protein</fullName>
    </submittedName>
</protein>
<dbReference type="OrthoDB" id="9787053at2"/>
<feature type="signal peptide" evidence="1">
    <location>
        <begin position="1"/>
        <end position="18"/>
    </location>
</feature>
<keyword evidence="1" id="KW-0732">Signal</keyword>